<sequence>MTEIIPSSSAISTTNTAFTASTSSASGTPDIIASTASGSTSTTTGSSSANDSNTKVHINKVTLQPGHWLVPFGYSVTLRDEASFDIVIDEVVGNGGTVGHIIPNILMMSCELTSELDEKLESGTLGCSHLIVRISQSYGFEAERDGTEPDSDDEERYPEFEEGLRACGLMAFDD</sequence>
<dbReference type="AlphaFoldDB" id="A0A3N4ITT7"/>
<feature type="region of interest" description="Disordered" evidence="1">
    <location>
        <begin position="16"/>
        <end position="53"/>
    </location>
</feature>
<reference evidence="2 3" key="1">
    <citation type="journal article" date="2018" name="Nat. Ecol. Evol.">
        <title>Pezizomycetes genomes reveal the molecular basis of ectomycorrhizal truffle lifestyle.</title>
        <authorList>
            <person name="Murat C."/>
            <person name="Payen T."/>
            <person name="Noel B."/>
            <person name="Kuo A."/>
            <person name="Morin E."/>
            <person name="Chen J."/>
            <person name="Kohler A."/>
            <person name="Krizsan K."/>
            <person name="Balestrini R."/>
            <person name="Da Silva C."/>
            <person name="Montanini B."/>
            <person name="Hainaut M."/>
            <person name="Levati E."/>
            <person name="Barry K.W."/>
            <person name="Belfiori B."/>
            <person name="Cichocki N."/>
            <person name="Clum A."/>
            <person name="Dockter R.B."/>
            <person name="Fauchery L."/>
            <person name="Guy J."/>
            <person name="Iotti M."/>
            <person name="Le Tacon F."/>
            <person name="Lindquist E.A."/>
            <person name="Lipzen A."/>
            <person name="Malagnac F."/>
            <person name="Mello A."/>
            <person name="Molinier V."/>
            <person name="Miyauchi S."/>
            <person name="Poulain J."/>
            <person name="Riccioni C."/>
            <person name="Rubini A."/>
            <person name="Sitrit Y."/>
            <person name="Splivallo R."/>
            <person name="Traeger S."/>
            <person name="Wang M."/>
            <person name="Zifcakova L."/>
            <person name="Wipf D."/>
            <person name="Zambonelli A."/>
            <person name="Paolocci F."/>
            <person name="Nowrousian M."/>
            <person name="Ottonello S."/>
            <person name="Baldrian P."/>
            <person name="Spatafora J.W."/>
            <person name="Henrissat B."/>
            <person name="Nagy L.G."/>
            <person name="Aury J.M."/>
            <person name="Wincker P."/>
            <person name="Grigoriev I.V."/>
            <person name="Bonfante P."/>
            <person name="Martin F.M."/>
        </authorList>
    </citation>
    <scope>NUCLEOTIDE SEQUENCE [LARGE SCALE GENOMIC DNA]</scope>
    <source>
        <strain evidence="2 3">RN42</strain>
    </source>
</reference>
<evidence type="ECO:0000313" key="3">
    <source>
        <dbReference type="Proteomes" id="UP000275078"/>
    </source>
</evidence>
<accession>A0A3N4ITT7</accession>
<evidence type="ECO:0000313" key="2">
    <source>
        <dbReference type="EMBL" id="RPA85014.1"/>
    </source>
</evidence>
<evidence type="ECO:0000256" key="1">
    <source>
        <dbReference type="SAM" id="MobiDB-lite"/>
    </source>
</evidence>
<gene>
    <name evidence="2" type="ORF">BJ508DRAFT_303402</name>
</gene>
<dbReference type="Proteomes" id="UP000275078">
    <property type="component" value="Unassembled WGS sequence"/>
</dbReference>
<organism evidence="2 3">
    <name type="scientific">Ascobolus immersus RN42</name>
    <dbReference type="NCBI Taxonomy" id="1160509"/>
    <lineage>
        <taxon>Eukaryota</taxon>
        <taxon>Fungi</taxon>
        <taxon>Dikarya</taxon>
        <taxon>Ascomycota</taxon>
        <taxon>Pezizomycotina</taxon>
        <taxon>Pezizomycetes</taxon>
        <taxon>Pezizales</taxon>
        <taxon>Ascobolaceae</taxon>
        <taxon>Ascobolus</taxon>
    </lineage>
</organism>
<keyword evidence="3" id="KW-1185">Reference proteome</keyword>
<dbReference type="EMBL" id="ML119656">
    <property type="protein sequence ID" value="RPA85014.1"/>
    <property type="molecule type" value="Genomic_DNA"/>
</dbReference>
<proteinExistence type="predicted"/>
<protein>
    <submittedName>
        <fullName evidence="2">Uncharacterized protein</fullName>
    </submittedName>
</protein>
<name>A0A3N4ITT7_ASCIM</name>